<feature type="compositionally biased region" description="Gly residues" evidence="1">
    <location>
        <begin position="157"/>
        <end position="167"/>
    </location>
</feature>
<feature type="region of interest" description="Disordered" evidence="1">
    <location>
        <begin position="90"/>
        <end position="167"/>
    </location>
</feature>
<gene>
    <name evidence="2" type="ORF">J1605_010316</name>
</gene>
<dbReference type="Proteomes" id="UP001159641">
    <property type="component" value="Unassembled WGS sequence"/>
</dbReference>
<evidence type="ECO:0000256" key="1">
    <source>
        <dbReference type="SAM" id="MobiDB-lite"/>
    </source>
</evidence>
<name>A0AB34GT63_ESCRO</name>
<dbReference type="AlphaFoldDB" id="A0AB34GT63"/>
<dbReference type="EMBL" id="JAIQCJ010002113">
    <property type="protein sequence ID" value="KAJ8782337.1"/>
    <property type="molecule type" value="Genomic_DNA"/>
</dbReference>
<comment type="caution">
    <text evidence="2">The sequence shown here is derived from an EMBL/GenBank/DDBJ whole genome shotgun (WGS) entry which is preliminary data.</text>
</comment>
<protein>
    <submittedName>
        <fullName evidence="2">Uncharacterized protein</fullName>
    </submittedName>
</protein>
<organism evidence="2 3">
    <name type="scientific">Eschrichtius robustus</name>
    <name type="common">California gray whale</name>
    <name type="synonym">Eschrichtius gibbosus</name>
    <dbReference type="NCBI Taxonomy" id="9764"/>
    <lineage>
        <taxon>Eukaryota</taxon>
        <taxon>Metazoa</taxon>
        <taxon>Chordata</taxon>
        <taxon>Craniata</taxon>
        <taxon>Vertebrata</taxon>
        <taxon>Euteleostomi</taxon>
        <taxon>Mammalia</taxon>
        <taxon>Eutheria</taxon>
        <taxon>Laurasiatheria</taxon>
        <taxon>Artiodactyla</taxon>
        <taxon>Whippomorpha</taxon>
        <taxon>Cetacea</taxon>
        <taxon>Mysticeti</taxon>
        <taxon>Eschrichtiidae</taxon>
        <taxon>Eschrichtius</taxon>
    </lineage>
</organism>
<evidence type="ECO:0000313" key="3">
    <source>
        <dbReference type="Proteomes" id="UP001159641"/>
    </source>
</evidence>
<feature type="region of interest" description="Disordered" evidence="1">
    <location>
        <begin position="40"/>
        <end position="75"/>
    </location>
</feature>
<accession>A0AB34GT63</accession>
<keyword evidence="3" id="KW-1185">Reference proteome</keyword>
<reference evidence="2 3" key="1">
    <citation type="submission" date="2022-11" db="EMBL/GenBank/DDBJ databases">
        <title>Whole genome sequence of Eschrichtius robustus ER-17-0199.</title>
        <authorList>
            <person name="Bruniche-Olsen A."/>
            <person name="Black A.N."/>
            <person name="Fields C.J."/>
            <person name="Walden K."/>
            <person name="Dewoody J.A."/>
        </authorList>
    </citation>
    <scope>NUCLEOTIDE SEQUENCE [LARGE SCALE GENOMIC DNA]</scope>
    <source>
        <strain evidence="2">ER-17-0199</strain>
        <tissue evidence="2">Blubber</tissue>
    </source>
</reference>
<proteinExistence type="predicted"/>
<evidence type="ECO:0000313" key="2">
    <source>
        <dbReference type="EMBL" id="KAJ8782337.1"/>
    </source>
</evidence>
<sequence>MKVERAHVELTAAAVAAIRDSGRNRYFRIGASDPVIRLRVSTPAPRGAAGDARGERSGHRPKSRRRVGGSQAPVRAAFALPPTAAATRLQASTLLPVPRRPLSARGRPGAAFREAREEPPQAQPARSSSARDISLRSRLWRGRALRAAAGRLRPGSVMGGGGGGQRE</sequence>